<reference evidence="1" key="1">
    <citation type="submission" date="2022-11" db="EMBL/GenBank/DDBJ databases">
        <title>Minimal conservation of predation-associated metabolite biosynthetic gene clusters underscores biosynthetic potential of Myxococcota including descriptions for ten novel species: Archangium lansinium sp. nov., Myxococcus landrumus sp. nov., Nannocystis bai.</title>
        <authorList>
            <person name="Ahearne A."/>
            <person name="Stevens C."/>
            <person name="Dowd S."/>
        </authorList>
    </citation>
    <scope>NUCLEOTIDE SEQUENCE</scope>
    <source>
        <strain evidence="1">Fl3</strain>
    </source>
</reference>
<sequence>MNLVAGNDCTEADGLIINVGCCMPNGVLLDCEIVEMKQIVQISCE</sequence>
<gene>
    <name evidence="1" type="ORF">O0S08_01670</name>
</gene>
<dbReference type="Proteomes" id="UP001164459">
    <property type="component" value="Chromosome"/>
</dbReference>
<evidence type="ECO:0000313" key="1">
    <source>
        <dbReference type="EMBL" id="WAS94843.1"/>
    </source>
</evidence>
<accession>A0ABY7H6C3</accession>
<evidence type="ECO:0000313" key="2">
    <source>
        <dbReference type="Proteomes" id="UP001164459"/>
    </source>
</evidence>
<proteinExistence type="predicted"/>
<name>A0ABY7H6C3_9BACT</name>
<dbReference type="EMBL" id="CP114040">
    <property type="protein sequence ID" value="WAS94843.1"/>
    <property type="molecule type" value="Genomic_DNA"/>
</dbReference>
<organism evidence="1 2">
    <name type="scientific">Nannocystis punicea</name>
    <dbReference type="NCBI Taxonomy" id="2995304"/>
    <lineage>
        <taxon>Bacteria</taxon>
        <taxon>Pseudomonadati</taxon>
        <taxon>Myxococcota</taxon>
        <taxon>Polyangia</taxon>
        <taxon>Nannocystales</taxon>
        <taxon>Nannocystaceae</taxon>
        <taxon>Nannocystis</taxon>
    </lineage>
</organism>
<keyword evidence="2" id="KW-1185">Reference proteome</keyword>
<protein>
    <submittedName>
        <fullName evidence="1">Uncharacterized protein</fullName>
    </submittedName>
</protein>
<dbReference type="RefSeq" id="WP_269037178.1">
    <property type="nucleotide sequence ID" value="NZ_CP114040.1"/>
</dbReference>